<dbReference type="Proteomes" id="UP000807342">
    <property type="component" value="Unassembled WGS sequence"/>
</dbReference>
<feature type="transmembrane region" description="Helical" evidence="6">
    <location>
        <begin position="216"/>
        <end position="238"/>
    </location>
</feature>
<reference evidence="7" key="1">
    <citation type="submission" date="2020-11" db="EMBL/GenBank/DDBJ databases">
        <authorList>
            <consortium name="DOE Joint Genome Institute"/>
            <person name="Ahrendt S."/>
            <person name="Riley R."/>
            <person name="Andreopoulos W."/>
            <person name="Labutti K."/>
            <person name="Pangilinan J."/>
            <person name="Ruiz-Duenas F.J."/>
            <person name="Barrasa J.M."/>
            <person name="Sanchez-Garcia M."/>
            <person name="Camarero S."/>
            <person name="Miyauchi S."/>
            <person name="Serrano A."/>
            <person name="Linde D."/>
            <person name="Babiker R."/>
            <person name="Drula E."/>
            <person name="Ayuso-Fernandez I."/>
            <person name="Pacheco R."/>
            <person name="Padilla G."/>
            <person name="Ferreira P."/>
            <person name="Barriuso J."/>
            <person name="Kellner H."/>
            <person name="Castanera R."/>
            <person name="Alfaro M."/>
            <person name="Ramirez L."/>
            <person name="Pisabarro A.G."/>
            <person name="Kuo A."/>
            <person name="Tritt A."/>
            <person name="Lipzen A."/>
            <person name="He G."/>
            <person name="Yan M."/>
            <person name="Ng V."/>
            <person name="Cullen D."/>
            <person name="Martin F."/>
            <person name="Rosso M.-N."/>
            <person name="Henrissat B."/>
            <person name="Hibbett D."/>
            <person name="Martinez A.T."/>
            <person name="Grigoriev I.V."/>
        </authorList>
    </citation>
    <scope>NUCLEOTIDE SEQUENCE</scope>
    <source>
        <strain evidence="7">MF-IS2</strain>
    </source>
</reference>
<keyword evidence="5 6" id="KW-0472">Membrane</keyword>
<feature type="transmembrane region" description="Helical" evidence="6">
    <location>
        <begin position="105"/>
        <end position="124"/>
    </location>
</feature>
<evidence type="ECO:0000256" key="5">
    <source>
        <dbReference type="ARBA" id="ARBA00023136"/>
    </source>
</evidence>
<evidence type="ECO:0000256" key="2">
    <source>
        <dbReference type="ARBA" id="ARBA00022448"/>
    </source>
</evidence>
<organism evidence="7 8">
    <name type="scientific">Macrolepiota fuliginosa MF-IS2</name>
    <dbReference type="NCBI Taxonomy" id="1400762"/>
    <lineage>
        <taxon>Eukaryota</taxon>
        <taxon>Fungi</taxon>
        <taxon>Dikarya</taxon>
        <taxon>Basidiomycota</taxon>
        <taxon>Agaricomycotina</taxon>
        <taxon>Agaricomycetes</taxon>
        <taxon>Agaricomycetidae</taxon>
        <taxon>Agaricales</taxon>
        <taxon>Agaricineae</taxon>
        <taxon>Agaricaceae</taxon>
        <taxon>Macrolepiota</taxon>
    </lineage>
</organism>
<dbReference type="EMBL" id="MU151982">
    <property type="protein sequence ID" value="KAF9441270.1"/>
    <property type="molecule type" value="Genomic_DNA"/>
</dbReference>
<feature type="transmembrane region" description="Helical" evidence="6">
    <location>
        <begin position="560"/>
        <end position="586"/>
    </location>
</feature>
<dbReference type="SUPFAM" id="SSF103473">
    <property type="entry name" value="MFS general substrate transporter"/>
    <property type="match status" value="1"/>
</dbReference>
<feature type="transmembrane region" description="Helical" evidence="6">
    <location>
        <begin position="144"/>
        <end position="163"/>
    </location>
</feature>
<comment type="subcellular location">
    <subcellularLocation>
        <location evidence="1">Membrane</location>
        <topology evidence="1">Multi-pass membrane protein</topology>
    </subcellularLocation>
</comment>
<evidence type="ECO:0000313" key="8">
    <source>
        <dbReference type="Proteomes" id="UP000807342"/>
    </source>
</evidence>
<dbReference type="GO" id="GO:0005886">
    <property type="term" value="C:plasma membrane"/>
    <property type="evidence" value="ECO:0007669"/>
    <property type="project" value="TreeGrafter"/>
</dbReference>
<feature type="transmembrane region" description="Helical" evidence="6">
    <location>
        <begin position="71"/>
        <end position="93"/>
    </location>
</feature>
<proteinExistence type="predicted"/>
<feature type="transmembrane region" description="Helical" evidence="6">
    <location>
        <begin position="655"/>
        <end position="675"/>
    </location>
</feature>
<keyword evidence="4 6" id="KW-1133">Transmembrane helix</keyword>
<keyword evidence="8" id="KW-1185">Reference proteome</keyword>
<dbReference type="Gene3D" id="1.20.1250.20">
    <property type="entry name" value="MFS general substrate transporter like domains"/>
    <property type="match status" value="1"/>
</dbReference>
<keyword evidence="3 6" id="KW-0812">Transmembrane</keyword>
<dbReference type="OrthoDB" id="28755at2759"/>
<evidence type="ECO:0000256" key="4">
    <source>
        <dbReference type="ARBA" id="ARBA00022989"/>
    </source>
</evidence>
<dbReference type="AlphaFoldDB" id="A0A9P5WZM5"/>
<evidence type="ECO:0000313" key="7">
    <source>
        <dbReference type="EMBL" id="KAF9441270.1"/>
    </source>
</evidence>
<name>A0A9P5WZM5_9AGAR</name>
<feature type="transmembrane region" description="Helical" evidence="6">
    <location>
        <begin position="394"/>
        <end position="413"/>
    </location>
</feature>
<gene>
    <name evidence="7" type="ORF">P691DRAFT_739817</name>
</gene>
<evidence type="ECO:0000256" key="6">
    <source>
        <dbReference type="SAM" id="Phobius"/>
    </source>
</evidence>
<dbReference type="PANTHER" id="PTHR19432:SF91">
    <property type="entry name" value="GENERAL ALPHA-GLUCOSIDE PERMEASE"/>
    <property type="match status" value="1"/>
</dbReference>
<evidence type="ECO:0000256" key="3">
    <source>
        <dbReference type="ARBA" id="ARBA00022692"/>
    </source>
</evidence>
<dbReference type="PANTHER" id="PTHR19432">
    <property type="entry name" value="SUGAR TRANSPORTER"/>
    <property type="match status" value="1"/>
</dbReference>
<dbReference type="Pfam" id="PF13347">
    <property type="entry name" value="MFS_2"/>
    <property type="match status" value="1"/>
</dbReference>
<feature type="transmembrane region" description="Helical" evidence="6">
    <location>
        <begin position="332"/>
        <end position="352"/>
    </location>
</feature>
<evidence type="ECO:0000256" key="1">
    <source>
        <dbReference type="ARBA" id="ARBA00004141"/>
    </source>
</evidence>
<feature type="transmembrane region" description="Helical" evidence="6">
    <location>
        <begin position="275"/>
        <end position="293"/>
    </location>
</feature>
<comment type="caution">
    <text evidence="7">The sequence shown here is derived from an EMBL/GenBank/DDBJ whole genome shotgun (WGS) entry which is preliminary data.</text>
</comment>
<sequence>MAGISTPAAAQEEGSDQSYRKFKGASRIIGPQWLHLPALTIGSLGVELFWIVELSYTSPYLLSLGLSKSQIAIVFVAGPLSGLIVHPLIGVLADNCTSRFGRRRPYMIVGTIICVFAMLLLGFTRQFASIFTGPNNDSNDLLTIWLAILSICIIDFSLNAVSAMDRALLVDTLPSTSQPQGNAWASRMLAIGAIAGCFVGNVDLTKIVPFFGKTQFQTLSVIACFLLLSSHFLMAVLIKEQILLPATDPTGKSNRKPFTQELKDIWTNILTLPRVIRQICFIQFFAWIGWFPVRLYTTIYIGDIYKRSCPVPLTVEAQIALDAEATRLGTRAFFWSSVIWLISNVVLPAFVIESASSGKQRPYVHFQGSSSRGTGWARMKGLVRVPLCMKIDMASLWALSHLIFAGCMFATFFTSSVAGATFMIGVTGLPWAVAQWAPSSLLGTAILTETCNDDDTIQLSDTRAWPRRVSGSDLYIDADVDERKVFFLDDSSDSDDDGVGQERKEESRAVLGDSYAQVSGSHIGGMSHEDGYQMMNDGRENGTGGEVLSRRGSLSAKAGIILGIHVIFIVIPQFLVTGLSSLIFAISDPKSTGPIRAPTASGTDVELIVANATAPLARVARSVLPVWLEVRQDTPDWTEEDGDTTMYEGSNSFVYIFRIGGIAAVVAAILSWRLAQGLRRR</sequence>
<accession>A0A9P5WZM5</accession>
<dbReference type="InterPro" id="IPR036259">
    <property type="entry name" value="MFS_trans_sf"/>
</dbReference>
<feature type="transmembrane region" description="Helical" evidence="6">
    <location>
        <begin position="33"/>
        <end position="51"/>
    </location>
</feature>
<keyword evidence="2" id="KW-0813">Transport</keyword>
<protein>
    <submittedName>
        <fullName evidence="7">MFS general substrate transporter</fullName>
    </submittedName>
</protein>
<dbReference type="GO" id="GO:0008506">
    <property type="term" value="F:sucrose:proton symporter activity"/>
    <property type="evidence" value="ECO:0007669"/>
    <property type="project" value="TreeGrafter"/>
</dbReference>